<proteinExistence type="predicted"/>
<accession>A0A1J1I4B1</accession>
<sequence>MLKIKLDLIYFQNTLHYTTTSVLHLDVLRFDKENDNDTKSNLRKFKISFETLTSSLMTFGKIHPKSNSNEVEEEKVNKEPRQCLLLFHSNLVFFESQRV</sequence>
<dbReference type="EMBL" id="CVRI01000039">
    <property type="protein sequence ID" value="CRK94594.1"/>
    <property type="molecule type" value="Genomic_DNA"/>
</dbReference>
<keyword evidence="2" id="KW-1185">Reference proteome</keyword>
<evidence type="ECO:0000313" key="1">
    <source>
        <dbReference type="EMBL" id="CRK94594.1"/>
    </source>
</evidence>
<gene>
    <name evidence="1" type="ORF">CLUMA_CG008094</name>
</gene>
<organism evidence="1 2">
    <name type="scientific">Clunio marinus</name>
    <dbReference type="NCBI Taxonomy" id="568069"/>
    <lineage>
        <taxon>Eukaryota</taxon>
        <taxon>Metazoa</taxon>
        <taxon>Ecdysozoa</taxon>
        <taxon>Arthropoda</taxon>
        <taxon>Hexapoda</taxon>
        <taxon>Insecta</taxon>
        <taxon>Pterygota</taxon>
        <taxon>Neoptera</taxon>
        <taxon>Endopterygota</taxon>
        <taxon>Diptera</taxon>
        <taxon>Nematocera</taxon>
        <taxon>Chironomoidea</taxon>
        <taxon>Chironomidae</taxon>
        <taxon>Clunio</taxon>
    </lineage>
</organism>
<reference evidence="1 2" key="1">
    <citation type="submission" date="2015-04" db="EMBL/GenBank/DDBJ databases">
        <authorList>
            <person name="Syromyatnikov M.Y."/>
            <person name="Popov V.N."/>
        </authorList>
    </citation>
    <scope>NUCLEOTIDE SEQUENCE [LARGE SCALE GENOMIC DNA]</scope>
</reference>
<dbReference type="Proteomes" id="UP000183832">
    <property type="component" value="Unassembled WGS sequence"/>
</dbReference>
<name>A0A1J1I4B1_9DIPT</name>
<protein>
    <submittedName>
        <fullName evidence="1">CLUMA_CG008094, isoform A</fullName>
    </submittedName>
</protein>
<evidence type="ECO:0000313" key="2">
    <source>
        <dbReference type="Proteomes" id="UP000183832"/>
    </source>
</evidence>
<dbReference type="AlphaFoldDB" id="A0A1J1I4B1"/>